<evidence type="ECO:0000313" key="3">
    <source>
        <dbReference type="WBParaSite" id="L893_g22942.t1"/>
    </source>
</evidence>
<dbReference type="WBParaSite" id="L893_g22942.t1">
    <property type="protein sequence ID" value="L893_g22942.t1"/>
    <property type="gene ID" value="L893_g22942"/>
</dbReference>
<protein>
    <submittedName>
        <fullName evidence="3">Peptidase S1 domain-containing protein</fullName>
    </submittedName>
</protein>
<accession>A0A1I7Z4V7</accession>
<name>A0A1I7Z4V7_9BILA</name>
<evidence type="ECO:0000313" key="2">
    <source>
        <dbReference type="Proteomes" id="UP000095287"/>
    </source>
</evidence>
<proteinExistence type="predicted"/>
<organism evidence="2 3">
    <name type="scientific">Steinernema glaseri</name>
    <dbReference type="NCBI Taxonomy" id="37863"/>
    <lineage>
        <taxon>Eukaryota</taxon>
        <taxon>Metazoa</taxon>
        <taxon>Ecdysozoa</taxon>
        <taxon>Nematoda</taxon>
        <taxon>Chromadorea</taxon>
        <taxon>Rhabditida</taxon>
        <taxon>Tylenchina</taxon>
        <taxon>Panagrolaimomorpha</taxon>
        <taxon>Strongyloidoidea</taxon>
        <taxon>Steinernematidae</taxon>
        <taxon>Steinernema</taxon>
    </lineage>
</organism>
<reference evidence="3" key="1">
    <citation type="submission" date="2016-11" db="UniProtKB">
        <authorList>
            <consortium name="WormBaseParasite"/>
        </authorList>
    </citation>
    <scope>IDENTIFICATION</scope>
</reference>
<dbReference type="Proteomes" id="UP000095287">
    <property type="component" value="Unplaced"/>
</dbReference>
<feature type="compositionally biased region" description="Low complexity" evidence="1">
    <location>
        <begin position="68"/>
        <end position="81"/>
    </location>
</feature>
<dbReference type="AlphaFoldDB" id="A0A1I7Z4V7"/>
<keyword evidence="2" id="KW-1185">Reference proteome</keyword>
<sequence length="81" mass="8956">MSAADTLALLVSRNEQPYLLAAGWGQEGTKKREPTIKITIANYISRQQRHTGRSTGESPARFLGLLRPTTTPTTKSTTIIW</sequence>
<feature type="region of interest" description="Disordered" evidence="1">
    <location>
        <begin position="47"/>
        <end position="81"/>
    </location>
</feature>
<evidence type="ECO:0000256" key="1">
    <source>
        <dbReference type="SAM" id="MobiDB-lite"/>
    </source>
</evidence>